<keyword evidence="4" id="KW-0472">Membrane</keyword>
<evidence type="ECO:0000259" key="8">
    <source>
        <dbReference type="Pfam" id="PF14322"/>
    </source>
</evidence>
<dbReference type="GO" id="GO:0009279">
    <property type="term" value="C:cell outer membrane"/>
    <property type="evidence" value="ECO:0007669"/>
    <property type="project" value="UniProtKB-SubCell"/>
</dbReference>
<evidence type="ECO:0000256" key="6">
    <source>
        <dbReference type="SAM" id="SignalP"/>
    </source>
</evidence>
<dbReference type="Proteomes" id="UP000245870">
    <property type="component" value="Unassembled WGS sequence"/>
</dbReference>
<dbReference type="PROSITE" id="PS51257">
    <property type="entry name" value="PROKAR_LIPOPROTEIN"/>
    <property type="match status" value="1"/>
</dbReference>
<keyword evidence="5" id="KW-0998">Cell outer membrane</keyword>
<evidence type="ECO:0000256" key="2">
    <source>
        <dbReference type="ARBA" id="ARBA00006275"/>
    </source>
</evidence>
<dbReference type="AlphaFoldDB" id="A0A2U0U7C2"/>
<evidence type="ECO:0000256" key="5">
    <source>
        <dbReference type="ARBA" id="ARBA00023237"/>
    </source>
</evidence>
<name>A0A2U0U7C2_9BACT</name>
<dbReference type="Pfam" id="PF07980">
    <property type="entry name" value="SusD_RagB"/>
    <property type="match status" value="1"/>
</dbReference>
<feature type="domain" description="SusD-like N-terminal" evidence="8">
    <location>
        <begin position="93"/>
        <end position="233"/>
    </location>
</feature>
<keyword evidence="3 6" id="KW-0732">Signal</keyword>
<dbReference type="Pfam" id="PF14322">
    <property type="entry name" value="SusD-like_3"/>
    <property type="match status" value="1"/>
</dbReference>
<gene>
    <name evidence="9" type="ORF">C7379_11141</name>
</gene>
<sequence>MFSFKYKFYTALATIAISLTACDNLFDDAPNDKISDNKVWQNNQLLDEYVNGWYRNMSDGFKTLVPSNALLKGMSRYYMPWFTDQLSVGKADWLNAGYGDILQGNQETITNWAKSLWTKDYSQLQYINSFLANADKVTNAERRKRIEGEAHFFRGYYYYMLWRQFGGVLLIDHPFDPLNHPEQFPRASYRQMVDFIVAEADKAAESLPEKHEKTQAGRVTKVAALMLKAKTYLWASSPVYQNKTQEYLGFKDDQSKAMLQKAKQVYEQLLALNAVSLVPIDANTEEDIAKAYRKIFLTKNSQESILELQHADDGNYATNFGHKLDRDAAPPSATGTVAAYTPTQNHVDEYGMRAGATYDRANPYANRDYRFYANIVYNGAMFRGKKIDVATTDGKKGVDLKPYGTSESAAATRTGYYLGKFVDEDQTIDYNDTYASKQNYIIWRLAEAMLDYAEVCYRLGDEGTALKMVNAIRQRAHMDQHSHITWQRIVNERRVELAFEETTYWDLFRWGIAEERLNGKQTPLKKMVITVKGGKTKYKVENCNRFPGRVRKFQSMQYYLPIPWSEIKYHHIAQNPEWSEV</sequence>
<dbReference type="SUPFAM" id="SSF48452">
    <property type="entry name" value="TPR-like"/>
    <property type="match status" value="1"/>
</dbReference>
<dbReference type="InterPro" id="IPR012944">
    <property type="entry name" value="SusD_RagB_dom"/>
</dbReference>
<evidence type="ECO:0000256" key="4">
    <source>
        <dbReference type="ARBA" id="ARBA00023136"/>
    </source>
</evidence>
<comment type="subcellular location">
    <subcellularLocation>
        <location evidence="1">Cell outer membrane</location>
    </subcellularLocation>
</comment>
<reference evidence="9 10" key="1">
    <citation type="submission" date="2018-05" db="EMBL/GenBank/DDBJ databases">
        <title>Genomic Encyclopedia of Type Strains, Phase IV (KMG-IV): sequencing the most valuable type-strain genomes for metagenomic binning, comparative biology and taxonomic classification.</title>
        <authorList>
            <person name="Goeker M."/>
        </authorList>
    </citation>
    <scope>NUCLEOTIDE SEQUENCE [LARGE SCALE GENOMIC DNA]</scope>
    <source>
        <strain evidence="9 10">DSM 100333</strain>
    </source>
</reference>
<feature type="domain" description="RagB/SusD" evidence="7">
    <location>
        <begin position="303"/>
        <end position="578"/>
    </location>
</feature>
<keyword evidence="10" id="KW-1185">Reference proteome</keyword>
<feature type="chain" id="PRO_5015612902" evidence="6">
    <location>
        <begin position="22"/>
        <end position="581"/>
    </location>
</feature>
<dbReference type="InterPro" id="IPR033985">
    <property type="entry name" value="SusD-like_N"/>
</dbReference>
<dbReference type="OrthoDB" id="1109873at2"/>
<evidence type="ECO:0000313" key="10">
    <source>
        <dbReference type="Proteomes" id="UP000245870"/>
    </source>
</evidence>
<comment type="caution">
    <text evidence="9">The sequence shown here is derived from an EMBL/GenBank/DDBJ whole genome shotgun (WGS) entry which is preliminary data.</text>
</comment>
<evidence type="ECO:0000256" key="3">
    <source>
        <dbReference type="ARBA" id="ARBA00022729"/>
    </source>
</evidence>
<proteinExistence type="inferred from homology"/>
<comment type="similarity">
    <text evidence="2">Belongs to the SusD family.</text>
</comment>
<dbReference type="RefSeq" id="WP_116616612.1">
    <property type="nucleotide sequence ID" value="NZ_QENY01000011.1"/>
</dbReference>
<dbReference type="InterPro" id="IPR011990">
    <property type="entry name" value="TPR-like_helical_dom_sf"/>
</dbReference>
<evidence type="ECO:0000313" key="9">
    <source>
        <dbReference type="EMBL" id="PVX53527.1"/>
    </source>
</evidence>
<evidence type="ECO:0000256" key="1">
    <source>
        <dbReference type="ARBA" id="ARBA00004442"/>
    </source>
</evidence>
<accession>A0A2U0U7C2</accession>
<dbReference type="EMBL" id="QENY01000011">
    <property type="protein sequence ID" value="PVX53527.1"/>
    <property type="molecule type" value="Genomic_DNA"/>
</dbReference>
<evidence type="ECO:0000259" key="7">
    <source>
        <dbReference type="Pfam" id="PF07980"/>
    </source>
</evidence>
<protein>
    <submittedName>
        <fullName evidence="9">Putative outer membrane starch-binding protein</fullName>
    </submittedName>
</protein>
<dbReference type="Gene3D" id="1.25.40.390">
    <property type="match status" value="1"/>
</dbReference>
<feature type="signal peptide" evidence="6">
    <location>
        <begin position="1"/>
        <end position="21"/>
    </location>
</feature>
<organism evidence="9 10">
    <name type="scientific">Hallella colorans</name>
    <dbReference type="NCBI Taxonomy" id="1703337"/>
    <lineage>
        <taxon>Bacteria</taxon>
        <taxon>Pseudomonadati</taxon>
        <taxon>Bacteroidota</taxon>
        <taxon>Bacteroidia</taxon>
        <taxon>Bacteroidales</taxon>
        <taxon>Prevotellaceae</taxon>
        <taxon>Hallella</taxon>
    </lineage>
</organism>